<name>A0A0A9DBH9_ARUDO</name>
<reference evidence="1" key="2">
    <citation type="journal article" date="2015" name="Data Brief">
        <title>Shoot transcriptome of the giant reed, Arundo donax.</title>
        <authorList>
            <person name="Barrero R.A."/>
            <person name="Guerrero F.D."/>
            <person name="Moolhuijzen P."/>
            <person name="Goolsby J.A."/>
            <person name="Tidwell J."/>
            <person name="Bellgard S.E."/>
            <person name="Bellgard M.I."/>
        </authorList>
    </citation>
    <scope>NUCLEOTIDE SEQUENCE</scope>
    <source>
        <tissue evidence="1">Shoot tissue taken approximately 20 cm above the soil surface</tissue>
    </source>
</reference>
<organism evidence="1">
    <name type="scientific">Arundo donax</name>
    <name type="common">Giant reed</name>
    <name type="synonym">Donax arundinaceus</name>
    <dbReference type="NCBI Taxonomy" id="35708"/>
    <lineage>
        <taxon>Eukaryota</taxon>
        <taxon>Viridiplantae</taxon>
        <taxon>Streptophyta</taxon>
        <taxon>Embryophyta</taxon>
        <taxon>Tracheophyta</taxon>
        <taxon>Spermatophyta</taxon>
        <taxon>Magnoliopsida</taxon>
        <taxon>Liliopsida</taxon>
        <taxon>Poales</taxon>
        <taxon>Poaceae</taxon>
        <taxon>PACMAD clade</taxon>
        <taxon>Arundinoideae</taxon>
        <taxon>Arundineae</taxon>
        <taxon>Arundo</taxon>
    </lineage>
</organism>
<proteinExistence type="predicted"/>
<sequence length="73" mass="8379">MVKNIRIVLPALTIDMKFLTTSWQGSSQNLKISFNHKKENINIITKKKKENSLVPSRKCFTSWSQTSSSSNTY</sequence>
<dbReference type="EMBL" id="GBRH01212754">
    <property type="protein sequence ID" value="JAD85141.1"/>
    <property type="molecule type" value="Transcribed_RNA"/>
</dbReference>
<reference evidence="1" key="1">
    <citation type="submission" date="2014-09" db="EMBL/GenBank/DDBJ databases">
        <authorList>
            <person name="Magalhaes I.L.F."/>
            <person name="Oliveira U."/>
            <person name="Santos F.R."/>
            <person name="Vidigal T.H.D.A."/>
            <person name="Brescovit A.D."/>
            <person name="Santos A.J."/>
        </authorList>
    </citation>
    <scope>NUCLEOTIDE SEQUENCE</scope>
    <source>
        <tissue evidence="1">Shoot tissue taken approximately 20 cm above the soil surface</tissue>
    </source>
</reference>
<protein>
    <submittedName>
        <fullName evidence="1">Uncharacterized protein</fullName>
    </submittedName>
</protein>
<dbReference type="AlphaFoldDB" id="A0A0A9DBH9"/>
<evidence type="ECO:0000313" key="1">
    <source>
        <dbReference type="EMBL" id="JAD85141.1"/>
    </source>
</evidence>
<accession>A0A0A9DBH9</accession>